<feature type="transmembrane region" description="Helical" evidence="6">
    <location>
        <begin position="168"/>
        <end position="192"/>
    </location>
</feature>
<evidence type="ECO:0000313" key="8">
    <source>
        <dbReference type="EMBL" id="KAF9580770.1"/>
    </source>
</evidence>
<keyword evidence="9" id="KW-1185">Reference proteome</keyword>
<reference evidence="8" key="1">
    <citation type="journal article" date="2020" name="Fungal Divers.">
        <title>Resolving the Mortierellaceae phylogeny through synthesis of multi-gene phylogenetics and phylogenomics.</title>
        <authorList>
            <person name="Vandepol N."/>
            <person name="Liber J."/>
            <person name="Desiro A."/>
            <person name="Na H."/>
            <person name="Kennedy M."/>
            <person name="Barry K."/>
            <person name="Grigoriev I.V."/>
            <person name="Miller A.N."/>
            <person name="O'Donnell K."/>
            <person name="Stajich J.E."/>
            <person name="Bonito G."/>
        </authorList>
    </citation>
    <scope>NUCLEOTIDE SEQUENCE</scope>
    <source>
        <strain evidence="8">KOD1015</strain>
    </source>
</reference>
<dbReference type="Gene3D" id="1.20.1250.20">
    <property type="entry name" value="MFS general substrate transporter like domains"/>
    <property type="match status" value="2"/>
</dbReference>
<feature type="transmembrane region" description="Helical" evidence="6">
    <location>
        <begin position="93"/>
        <end position="115"/>
    </location>
</feature>
<gene>
    <name evidence="8" type="ORF">BGW38_002450</name>
</gene>
<feature type="transmembrane region" description="Helical" evidence="6">
    <location>
        <begin position="459"/>
        <end position="479"/>
    </location>
</feature>
<dbReference type="Proteomes" id="UP000780801">
    <property type="component" value="Unassembled WGS sequence"/>
</dbReference>
<dbReference type="SUPFAM" id="SSF103473">
    <property type="entry name" value="MFS general substrate transporter"/>
    <property type="match status" value="1"/>
</dbReference>
<feature type="transmembrane region" description="Helical" evidence="6">
    <location>
        <begin position="499"/>
        <end position="519"/>
    </location>
</feature>
<feature type="transmembrane region" description="Helical" evidence="6">
    <location>
        <begin position="427"/>
        <end position="447"/>
    </location>
</feature>
<feature type="transmembrane region" description="Helical" evidence="6">
    <location>
        <begin position="399"/>
        <end position="421"/>
    </location>
</feature>
<evidence type="ECO:0000256" key="3">
    <source>
        <dbReference type="ARBA" id="ARBA00022989"/>
    </source>
</evidence>
<evidence type="ECO:0000256" key="1">
    <source>
        <dbReference type="ARBA" id="ARBA00004141"/>
    </source>
</evidence>
<feature type="transmembrane region" description="Helical" evidence="6">
    <location>
        <begin position="127"/>
        <end position="148"/>
    </location>
</feature>
<feature type="transmembrane region" description="Helical" evidence="6">
    <location>
        <begin position="60"/>
        <end position="81"/>
    </location>
</feature>
<proteinExistence type="predicted"/>
<dbReference type="InterPro" id="IPR036259">
    <property type="entry name" value="MFS_trans_sf"/>
</dbReference>
<evidence type="ECO:0000256" key="4">
    <source>
        <dbReference type="ARBA" id="ARBA00023136"/>
    </source>
</evidence>
<dbReference type="GO" id="GO:0016020">
    <property type="term" value="C:membrane"/>
    <property type="evidence" value="ECO:0007669"/>
    <property type="project" value="UniProtKB-SubCell"/>
</dbReference>
<evidence type="ECO:0000256" key="6">
    <source>
        <dbReference type="SAM" id="Phobius"/>
    </source>
</evidence>
<dbReference type="Pfam" id="PF06813">
    <property type="entry name" value="Nodulin-like"/>
    <property type="match status" value="1"/>
</dbReference>
<keyword evidence="2 6" id="KW-0812">Transmembrane</keyword>
<evidence type="ECO:0000256" key="2">
    <source>
        <dbReference type="ARBA" id="ARBA00022692"/>
    </source>
</evidence>
<evidence type="ECO:0000256" key="5">
    <source>
        <dbReference type="SAM" id="MobiDB-lite"/>
    </source>
</evidence>
<feature type="region of interest" description="Disordered" evidence="5">
    <location>
        <begin position="216"/>
        <end position="291"/>
    </location>
</feature>
<evidence type="ECO:0000259" key="7">
    <source>
        <dbReference type="Pfam" id="PF06813"/>
    </source>
</evidence>
<dbReference type="PANTHER" id="PTHR21576:SF158">
    <property type="entry name" value="RIBOSOMAL RNA-PROCESSING PROTEIN 12-LIKE CONSERVED DOMAIN-CONTAINING PROTEIN"/>
    <property type="match status" value="1"/>
</dbReference>
<sequence>MLVAGSLYVFALYAPSFTGRLGYTQTQTSMIAVIGDIGLYGIGPVSGMMADRLGPRPTSLVAGSLLGIGYGLLSTGYSIGLDQVRANEPPIHFLWMAFFLFLAGMGSSASYMAAFTTLARNFTESRGIALGIPVSFFGLSAAFLTSISQSFFMTQFPDTHGQLELDTVRFLLFLGASGGLANLISVVGLNLLQQPQQSPHEQHDSTKKSLVDPDLEAEENSASGLDRPASRSNANEYTPLLREDTLTGSIAESTTRSEPSIRTATTLEPSSPSSASFPAETATTTTALPSRQERVSVSGKAFFKDRDAQYFFVVMFCLTGSGLMIINSISAIVDSIAAGEQLPEWMAPRVKDDRDSLAAIRAHQVLLISISSYMGRLVSGFGSDYMIRRHDGRFHRIDVVPMAAMVMACAQLAALVVPLRWIEVCSVLTGFAYGGFFGIAGTIVAEFWGEETCGQNWGWLSWSSAFGGMLFNLLFGIVMDSSRQDGDSKTCRGHGCYGWALGVSLVACLLSWVLSIHLGRRQRRREASMF</sequence>
<organism evidence="8 9">
    <name type="scientific">Lunasporangiospora selenospora</name>
    <dbReference type="NCBI Taxonomy" id="979761"/>
    <lineage>
        <taxon>Eukaryota</taxon>
        <taxon>Fungi</taxon>
        <taxon>Fungi incertae sedis</taxon>
        <taxon>Mucoromycota</taxon>
        <taxon>Mortierellomycotina</taxon>
        <taxon>Mortierellomycetes</taxon>
        <taxon>Mortierellales</taxon>
        <taxon>Mortierellaceae</taxon>
        <taxon>Lunasporangiospora</taxon>
    </lineage>
</organism>
<comment type="caution">
    <text evidence="8">The sequence shown here is derived from an EMBL/GenBank/DDBJ whole genome shotgun (WGS) entry which is preliminary data.</text>
</comment>
<comment type="subcellular location">
    <subcellularLocation>
        <location evidence="1">Membrane</location>
        <topology evidence="1">Multi-pass membrane protein</topology>
    </subcellularLocation>
</comment>
<feature type="compositionally biased region" description="Low complexity" evidence="5">
    <location>
        <begin position="263"/>
        <end position="290"/>
    </location>
</feature>
<dbReference type="AlphaFoldDB" id="A0A9P6FS30"/>
<dbReference type="OrthoDB" id="410267at2759"/>
<feature type="transmembrane region" description="Helical" evidence="6">
    <location>
        <begin position="310"/>
        <end position="338"/>
    </location>
</feature>
<protein>
    <recommendedName>
        <fullName evidence="7">Nodulin-like domain-containing protein</fullName>
    </recommendedName>
</protein>
<feature type="domain" description="Nodulin-like" evidence="7">
    <location>
        <begin position="2"/>
        <end position="172"/>
    </location>
</feature>
<keyword evidence="4 6" id="KW-0472">Membrane</keyword>
<keyword evidence="3 6" id="KW-1133">Transmembrane helix</keyword>
<name>A0A9P6FS30_9FUNG</name>
<feature type="compositionally biased region" description="Polar residues" evidence="5">
    <location>
        <begin position="246"/>
        <end position="262"/>
    </location>
</feature>
<evidence type="ECO:0000313" key="9">
    <source>
        <dbReference type="Proteomes" id="UP000780801"/>
    </source>
</evidence>
<dbReference type="PANTHER" id="PTHR21576">
    <property type="entry name" value="UNCHARACTERIZED NODULIN-LIKE PROTEIN"/>
    <property type="match status" value="1"/>
</dbReference>
<dbReference type="InterPro" id="IPR010658">
    <property type="entry name" value="Nodulin-like"/>
</dbReference>
<feature type="transmembrane region" description="Helical" evidence="6">
    <location>
        <begin position="28"/>
        <end position="48"/>
    </location>
</feature>
<feature type="transmembrane region" description="Helical" evidence="6">
    <location>
        <begin position="358"/>
        <end position="378"/>
    </location>
</feature>
<dbReference type="EMBL" id="JAABOA010001862">
    <property type="protein sequence ID" value="KAF9580770.1"/>
    <property type="molecule type" value="Genomic_DNA"/>
</dbReference>
<accession>A0A9P6FS30</accession>